<name>A0A4D4KQP2_STRVO</name>
<proteinExistence type="predicted"/>
<dbReference type="RefSeq" id="WP_137976908.1">
    <property type="nucleotide sequence ID" value="NZ_BAAASO010000005.1"/>
</dbReference>
<dbReference type="OrthoDB" id="9787292at2"/>
<dbReference type="InterPro" id="IPR001509">
    <property type="entry name" value="Epimerase_deHydtase"/>
</dbReference>
<gene>
    <name evidence="2" type="ORF">SVIO_022840</name>
</gene>
<evidence type="ECO:0000313" key="2">
    <source>
        <dbReference type="EMBL" id="GDY51661.1"/>
    </source>
</evidence>
<dbReference type="InterPro" id="IPR036291">
    <property type="entry name" value="NAD(P)-bd_dom_sf"/>
</dbReference>
<evidence type="ECO:0000313" key="3">
    <source>
        <dbReference type="Proteomes" id="UP000301309"/>
    </source>
</evidence>
<dbReference type="GO" id="GO:0005737">
    <property type="term" value="C:cytoplasm"/>
    <property type="evidence" value="ECO:0007669"/>
    <property type="project" value="TreeGrafter"/>
</dbReference>
<protein>
    <submittedName>
        <fullName evidence="2">3-beta hydroxysteroid dehydrogenase</fullName>
    </submittedName>
</protein>
<dbReference type="InterPro" id="IPR051783">
    <property type="entry name" value="NAD(P)-dependent_oxidoreduct"/>
</dbReference>
<accession>A0A4D4KQP2</accession>
<keyword evidence="3" id="KW-1185">Reference proteome</keyword>
<dbReference type="PANTHER" id="PTHR48079">
    <property type="entry name" value="PROTEIN YEEZ"/>
    <property type="match status" value="1"/>
</dbReference>
<dbReference type="SUPFAM" id="SSF51735">
    <property type="entry name" value="NAD(P)-binding Rossmann-fold domains"/>
    <property type="match status" value="1"/>
</dbReference>
<dbReference type="GO" id="GO:0004029">
    <property type="term" value="F:aldehyde dehydrogenase (NAD+) activity"/>
    <property type="evidence" value="ECO:0007669"/>
    <property type="project" value="TreeGrafter"/>
</dbReference>
<comment type="caution">
    <text evidence="2">The sequence shown here is derived from an EMBL/GenBank/DDBJ whole genome shotgun (WGS) entry which is preliminary data.</text>
</comment>
<dbReference type="EMBL" id="BJHW01000001">
    <property type="protein sequence ID" value="GDY51661.1"/>
    <property type="molecule type" value="Genomic_DNA"/>
</dbReference>
<reference evidence="2 3" key="1">
    <citation type="journal article" date="2020" name="Int. J. Syst. Evol. Microbiol.">
        <title>Reclassification of Streptomyces castelarensis and Streptomyces sporoclivatus as later heterotypic synonyms of Streptomyces antimycoticus.</title>
        <authorList>
            <person name="Komaki H."/>
            <person name="Tamura T."/>
        </authorList>
    </citation>
    <scope>NUCLEOTIDE SEQUENCE [LARGE SCALE GENOMIC DNA]</scope>
    <source>
        <strain evidence="2 3">NBRC 13459</strain>
    </source>
</reference>
<dbReference type="Pfam" id="PF01370">
    <property type="entry name" value="Epimerase"/>
    <property type="match status" value="1"/>
</dbReference>
<dbReference type="AlphaFoldDB" id="A0A4D4KQP2"/>
<dbReference type="CDD" id="cd05262">
    <property type="entry name" value="SDR_a7"/>
    <property type="match status" value="1"/>
</dbReference>
<dbReference type="Gene3D" id="3.40.50.720">
    <property type="entry name" value="NAD(P)-binding Rossmann-like Domain"/>
    <property type="match status" value="1"/>
</dbReference>
<evidence type="ECO:0000259" key="1">
    <source>
        <dbReference type="Pfam" id="PF01370"/>
    </source>
</evidence>
<feature type="domain" description="NAD-dependent epimerase/dehydratase" evidence="1">
    <location>
        <begin position="3"/>
        <end position="78"/>
    </location>
</feature>
<dbReference type="PANTHER" id="PTHR48079:SF6">
    <property type="entry name" value="NAD(P)-BINDING DOMAIN-CONTAINING PROTEIN-RELATED"/>
    <property type="match status" value="1"/>
</dbReference>
<dbReference type="Proteomes" id="UP000301309">
    <property type="component" value="Unassembled WGS sequence"/>
</dbReference>
<organism evidence="2 3">
    <name type="scientific">Streptomyces violaceusniger</name>
    <dbReference type="NCBI Taxonomy" id="68280"/>
    <lineage>
        <taxon>Bacteria</taxon>
        <taxon>Bacillati</taxon>
        <taxon>Actinomycetota</taxon>
        <taxon>Actinomycetes</taxon>
        <taxon>Kitasatosporales</taxon>
        <taxon>Streptomycetaceae</taxon>
        <taxon>Streptomyces</taxon>
        <taxon>Streptomyces violaceusniger group</taxon>
    </lineage>
</organism>
<sequence>MRVFVTGASGHIASAVVPELLQAGHEVVGLARSDASAAAVKALGAEVRRGDIDDPDGLREAAADADAVVHLAFNHDAIPAGKFADAVAADLAVVRTLGDTLADTGKTLIGVGLTPTGDAERDAAIAANPRSAVSRAIHDLTERGVRTVLVAIPPVTHSTRDRSGFIPTLIKIARDTGVSGYVGDGTNRWPAGHTLDVGRLYRLALEKAPAGSQLYAAAEEGITVREIAETIGRHLDVPAASIPAERAVDHFKGFPFITMDITMPNADTRRLLGWEPVHPGLIADLDDGHYFTID</sequence>